<feature type="non-terminal residue" evidence="1">
    <location>
        <position position="1"/>
    </location>
</feature>
<dbReference type="AlphaFoldDB" id="A0A9P7UIA6"/>
<accession>A0A9P7UIA6</accession>
<evidence type="ECO:0000313" key="2">
    <source>
        <dbReference type="Proteomes" id="UP000699042"/>
    </source>
</evidence>
<comment type="caution">
    <text evidence="1">The sequence shown here is derived from an EMBL/GenBank/DDBJ whole genome shotgun (WGS) entry which is preliminary data.</text>
</comment>
<keyword evidence="2" id="KW-1185">Reference proteome</keyword>
<dbReference type="EMBL" id="JAESDN010000001">
    <property type="protein sequence ID" value="KAG7059079.1"/>
    <property type="molecule type" value="Genomic_DNA"/>
</dbReference>
<proteinExistence type="predicted"/>
<evidence type="ECO:0000313" key="1">
    <source>
        <dbReference type="EMBL" id="KAG7059079.1"/>
    </source>
</evidence>
<protein>
    <submittedName>
        <fullName evidence="1">Uncharacterized protein</fullName>
    </submittedName>
</protein>
<dbReference type="Proteomes" id="UP000699042">
    <property type="component" value="Unassembled WGS sequence"/>
</dbReference>
<feature type="non-terminal residue" evidence="1">
    <location>
        <position position="68"/>
    </location>
</feature>
<sequence length="68" mass="7689">LGQKKRKNIDRGNKAEKTTKIIPFTVSAFRAALSRRTVCSLGKTQVWLPRRPISNNIRLHLFTSPSIA</sequence>
<gene>
    <name evidence="1" type="ORF">JMJ77_006447</name>
</gene>
<organism evidence="1 2">
    <name type="scientific">Colletotrichum scovillei</name>
    <dbReference type="NCBI Taxonomy" id="1209932"/>
    <lineage>
        <taxon>Eukaryota</taxon>
        <taxon>Fungi</taxon>
        <taxon>Dikarya</taxon>
        <taxon>Ascomycota</taxon>
        <taxon>Pezizomycotina</taxon>
        <taxon>Sordariomycetes</taxon>
        <taxon>Hypocreomycetidae</taxon>
        <taxon>Glomerellales</taxon>
        <taxon>Glomerellaceae</taxon>
        <taxon>Colletotrichum</taxon>
        <taxon>Colletotrichum acutatum species complex</taxon>
    </lineage>
</organism>
<name>A0A9P7UIA6_9PEZI</name>
<reference evidence="1" key="1">
    <citation type="submission" date="2021-05" db="EMBL/GenBank/DDBJ databases">
        <title>Comparative genomics of three Colletotrichum scovillei strains and genetic complementation revealed genes involved fungal growth and virulence on chili pepper.</title>
        <authorList>
            <person name="Hsieh D.-K."/>
            <person name="Chuang S.-C."/>
            <person name="Chen C.-Y."/>
            <person name="Chao Y.-T."/>
            <person name="Lu M.-Y.J."/>
            <person name="Lee M.-H."/>
            <person name="Shih M.-C."/>
        </authorList>
    </citation>
    <scope>NUCLEOTIDE SEQUENCE</scope>
    <source>
        <strain evidence="1">Coll-153</strain>
    </source>
</reference>